<name>A0ABV6XP02_9ACTN</name>
<proteinExistence type="predicted"/>
<keyword evidence="1" id="KW-0547">Nucleotide-binding</keyword>
<evidence type="ECO:0000313" key="2">
    <source>
        <dbReference type="Proteomes" id="UP001592581"/>
    </source>
</evidence>
<dbReference type="InterPro" id="IPR027417">
    <property type="entry name" value="P-loop_NTPase"/>
</dbReference>
<dbReference type="Gene3D" id="3.40.50.300">
    <property type="entry name" value="P-loop containing nucleotide triphosphate hydrolases"/>
    <property type="match status" value="1"/>
</dbReference>
<sequence>MFDREVEWSDLVAFATQERAGATLGVVSGRRRQGKTFLLDSLAQAADGFYFQAVESTETVSLHSLGTALGRHRGIGPLRLATWEEAVDELLALGSDRSLPVVIDEFPYLARQNSALPSIIQAAYGPRRSQRLTSRTRLLLCGSAISFMGGLLSGSAPLRGRASLDLVVHSLDFRQAAEFWGIDDLRLAVLTHAVVGGTPAYRDFVNGDAPDSLTDFEPWLERAVLNPSSSLYREARYLLAEEPDLRDRALYSAVLSAIAAGNHTRSGVTSYVGRPATDLTHVLKVLEDCGLLQIEPDAFRGNRNTYRIAEPLLTFHHAVMLPSLTHIERRRPRLAWQQNQRQFECSVLGPHFEAMCREWVSAFAAPETFGGLPTEVRSGVVADPKGRSSHEVDVVVHGIVGQDPGILLSVGEVKWHREMGVRDLDRLRHILVLLGARGMDTTHARPACFGGGGFSPELVAAGRRGEVILVDLERLYRGE</sequence>
<dbReference type="GO" id="GO:0005524">
    <property type="term" value="F:ATP binding"/>
    <property type="evidence" value="ECO:0007669"/>
    <property type="project" value="UniProtKB-KW"/>
</dbReference>
<dbReference type="SUPFAM" id="SSF46785">
    <property type="entry name" value="Winged helix' DNA-binding domain"/>
    <property type="match status" value="1"/>
</dbReference>
<dbReference type="RefSeq" id="WP_380565570.1">
    <property type="nucleotide sequence ID" value="NZ_JBEUKS010000005.1"/>
</dbReference>
<dbReference type="EMBL" id="JBEUKS010000005">
    <property type="protein sequence ID" value="MFC1439966.1"/>
    <property type="molecule type" value="Genomic_DNA"/>
</dbReference>
<reference evidence="1 2" key="1">
    <citation type="submission" date="2024-06" db="EMBL/GenBank/DDBJ databases">
        <authorList>
            <person name="Lee S.D."/>
        </authorList>
    </citation>
    <scope>NUCLEOTIDE SEQUENCE [LARGE SCALE GENOMIC DNA]</scope>
    <source>
        <strain evidence="1 2">N1-10</strain>
    </source>
</reference>
<comment type="caution">
    <text evidence="1">The sequence shown here is derived from an EMBL/GenBank/DDBJ whole genome shotgun (WGS) entry which is preliminary data.</text>
</comment>
<dbReference type="PANTHER" id="PTHR34704">
    <property type="entry name" value="ATPASE"/>
    <property type="match status" value="1"/>
</dbReference>
<keyword evidence="1" id="KW-0067">ATP-binding</keyword>
<keyword evidence="2" id="KW-1185">Reference proteome</keyword>
<evidence type="ECO:0000313" key="1">
    <source>
        <dbReference type="EMBL" id="MFC1439966.1"/>
    </source>
</evidence>
<dbReference type="Proteomes" id="UP001592581">
    <property type="component" value="Unassembled WGS sequence"/>
</dbReference>
<organism evidence="1 2">
    <name type="scientific">Streptacidiphilus jeojiensis</name>
    <dbReference type="NCBI Taxonomy" id="3229225"/>
    <lineage>
        <taxon>Bacteria</taxon>
        <taxon>Bacillati</taxon>
        <taxon>Actinomycetota</taxon>
        <taxon>Actinomycetes</taxon>
        <taxon>Kitasatosporales</taxon>
        <taxon>Streptomycetaceae</taxon>
        <taxon>Streptacidiphilus</taxon>
    </lineage>
</organism>
<accession>A0ABV6XP02</accession>
<dbReference type="PANTHER" id="PTHR34704:SF2">
    <property type="entry name" value="ATPASE"/>
    <property type="match status" value="1"/>
</dbReference>
<dbReference type="SUPFAM" id="SSF52540">
    <property type="entry name" value="P-loop containing nucleoside triphosphate hydrolases"/>
    <property type="match status" value="1"/>
</dbReference>
<protein>
    <submittedName>
        <fullName evidence="1">ATP-binding protein</fullName>
    </submittedName>
</protein>
<gene>
    <name evidence="1" type="ORF">ABUW04_17040</name>
</gene>
<dbReference type="InterPro" id="IPR036390">
    <property type="entry name" value="WH_DNA-bd_sf"/>
</dbReference>